<feature type="domain" description="F-box" evidence="1">
    <location>
        <begin position="45"/>
        <end position="70"/>
    </location>
</feature>
<evidence type="ECO:0000313" key="3">
    <source>
        <dbReference type="RefSeq" id="XP_033235407.1"/>
    </source>
</evidence>
<gene>
    <name evidence="3" type="primary">LOC117183930</name>
</gene>
<dbReference type="AlphaFoldDB" id="A0A6I8VWE5"/>
<name>A0A6I8VWE5_DROPS</name>
<dbReference type="InParanoid" id="A0A6I8VWE5"/>
<dbReference type="InterPro" id="IPR001810">
    <property type="entry name" value="F-box_dom"/>
</dbReference>
<protein>
    <recommendedName>
        <fullName evidence="1">F-box domain-containing protein</fullName>
    </recommendedName>
</protein>
<dbReference type="KEGG" id="dpo:117183930"/>
<organism evidence="2 3">
    <name type="scientific">Drosophila pseudoobscura pseudoobscura</name>
    <name type="common">Fruit fly</name>
    <dbReference type="NCBI Taxonomy" id="46245"/>
    <lineage>
        <taxon>Eukaryota</taxon>
        <taxon>Metazoa</taxon>
        <taxon>Ecdysozoa</taxon>
        <taxon>Arthropoda</taxon>
        <taxon>Hexapoda</taxon>
        <taxon>Insecta</taxon>
        <taxon>Pterygota</taxon>
        <taxon>Neoptera</taxon>
        <taxon>Endopterygota</taxon>
        <taxon>Diptera</taxon>
        <taxon>Brachycera</taxon>
        <taxon>Muscomorpha</taxon>
        <taxon>Ephydroidea</taxon>
        <taxon>Drosophilidae</taxon>
        <taxon>Drosophila</taxon>
        <taxon>Sophophora</taxon>
    </lineage>
</organism>
<dbReference type="Gene3D" id="3.80.10.10">
    <property type="entry name" value="Ribonuclease Inhibitor"/>
    <property type="match status" value="1"/>
</dbReference>
<dbReference type="InterPro" id="IPR032675">
    <property type="entry name" value="LRR_dom_sf"/>
</dbReference>
<dbReference type="Pfam" id="PF00646">
    <property type="entry name" value="F-box"/>
    <property type="match status" value="1"/>
</dbReference>
<sequence length="458" mass="53364">MSEQASISNVGESVFARNRKRKFSGSEDARNAEEPQVRTPRRTFLVLNEDCWREILDYLNLKDQLRFASSNVFFGEIFKRYASRRYIHIDSRKIGDEDLKQLLQFVGDYLVSYESELNYSSNGDQHLWILRSCCKNLENLKMTFRRFRGGWDDLNSLKHLKSLHAYLHFQDVDKQCTRFAQNLKQFKCLRKLNLEAPSYNGRGLHVLDKLESLEVGYWDGFDAESLADCCQLMKQLRHLDFGYRIQNVTKNNFDILVKNCKQLERLAFGVGYLDSTVPYELVCQLPKLKHLKVWHDGSVRGSLFEGLIHKRSSPLESLILIGPDLFEEQVKHLCNIYTLKELYVSCDSVPLADLLKLKNLLYLHLSMPSITNDELLDLLKGLPHLKVLNIRNNFNIDGSFVNRVRTWVSEQKELRGKIKIYLSHNVDTVNVEPFIEIIRGSLIDPILIREELSEQIQN</sequence>
<dbReference type="ExpressionAtlas" id="A0A6I8VWE5">
    <property type="expression patterns" value="baseline"/>
</dbReference>
<reference evidence="3" key="1">
    <citation type="submission" date="2025-08" db="UniProtKB">
        <authorList>
            <consortium name="RefSeq"/>
        </authorList>
    </citation>
    <scope>IDENTIFICATION</scope>
    <source>
        <strain evidence="3">MV-25-SWS-2005</strain>
        <tissue evidence="3">Whole body</tissue>
    </source>
</reference>
<dbReference type="SUPFAM" id="SSF52047">
    <property type="entry name" value="RNI-like"/>
    <property type="match status" value="1"/>
</dbReference>
<proteinExistence type="predicted"/>
<accession>A0A6I8VWE5</accession>
<dbReference type="RefSeq" id="XP_033235407.1">
    <property type="nucleotide sequence ID" value="XM_033379516.1"/>
</dbReference>
<keyword evidence="2" id="KW-1185">Reference proteome</keyword>
<evidence type="ECO:0000259" key="1">
    <source>
        <dbReference type="Pfam" id="PF00646"/>
    </source>
</evidence>
<evidence type="ECO:0000313" key="2">
    <source>
        <dbReference type="Proteomes" id="UP000001819"/>
    </source>
</evidence>
<dbReference type="Proteomes" id="UP000001819">
    <property type="component" value="Chromosome 4"/>
</dbReference>